<dbReference type="InterPro" id="IPR022761">
    <property type="entry name" value="Fumarate_lyase_N"/>
</dbReference>
<dbReference type="EC" id="4.3.2.2" evidence="5 12"/>
<evidence type="ECO:0000256" key="10">
    <source>
        <dbReference type="ARBA" id="ARBA00025012"/>
    </source>
</evidence>
<keyword evidence="8 14" id="KW-0456">Lyase</keyword>
<dbReference type="GO" id="GO:0004018">
    <property type="term" value="F:N6-(1,2-dicarboxyethyl)AMP AMP-lyase (fumarate-forming) activity"/>
    <property type="evidence" value="ECO:0007669"/>
    <property type="project" value="UniProtKB-UniRule"/>
</dbReference>
<evidence type="ECO:0000256" key="9">
    <source>
        <dbReference type="ARBA" id="ARBA00024477"/>
    </source>
</evidence>
<dbReference type="InterPro" id="IPR024083">
    <property type="entry name" value="Fumarase/histidase_N"/>
</dbReference>
<comment type="subunit">
    <text evidence="4">Homotetramer. Residues from neighboring subunits contribute catalytic and substrate-binding residues to each active site.</text>
</comment>
<evidence type="ECO:0000256" key="6">
    <source>
        <dbReference type="ARBA" id="ARBA00017058"/>
    </source>
</evidence>
<comment type="pathway">
    <text evidence="1">Purine metabolism; IMP biosynthesis via de novo pathway; 5-amino-1-(5-phospho-D-ribosyl)imidazole-4-carboxamide from 5-amino-1-(5-phospho-D-ribosyl)imidazole-4-carboxylate: step 2/2.</text>
</comment>
<evidence type="ECO:0000256" key="11">
    <source>
        <dbReference type="ARBA" id="ARBA00049115"/>
    </source>
</evidence>
<dbReference type="AlphaFoldDB" id="A0A1N5UB96"/>
<comment type="similarity">
    <text evidence="3">Belongs to the lyase 1 family. Adenylosuccinate lyase subfamily.</text>
</comment>
<keyword evidence="7" id="KW-0658">Purine biosynthesis</keyword>
<dbReference type="SMART" id="SM00998">
    <property type="entry name" value="ADSL_C"/>
    <property type="match status" value="1"/>
</dbReference>
<reference evidence="14 15" key="1">
    <citation type="submission" date="2016-04" db="EMBL/GenBank/DDBJ databases">
        <authorList>
            <person name="Evans L.H."/>
            <person name="Alamgir A."/>
            <person name="Owens N."/>
            <person name="Weber N.D."/>
            <person name="Virtaneva K."/>
            <person name="Barbian K."/>
            <person name="Babar A."/>
            <person name="Rosenke K."/>
        </authorList>
    </citation>
    <scope>NUCLEOTIDE SEQUENCE [LARGE SCALE GENOMIC DNA]</scope>
    <source>
        <strain evidence="15">S5(T) (JCM 30642 \VKM B-2941)</strain>
    </source>
</reference>
<name>A0A1N5UB96_9ARCH</name>
<dbReference type="PANTHER" id="PTHR43172">
    <property type="entry name" value="ADENYLOSUCCINATE LYASE"/>
    <property type="match status" value="1"/>
</dbReference>
<proteinExistence type="inferred from homology"/>
<dbReference type="GeneID" id="41588156"/>
<evidence type="ECO:0000256" key="7">
    <source>
        <dbReference type="ARBA" id="ARBA00022755"/>
    </source>
</evidence>
<evidence type="ECO:0000256" key="1">
    <source>
        <dbReference type="ARBA" id="ARBA00004706"/>
    </source>
</evidence>
<dbReference type="PRINTS" id="PR00149">
    <property type="entry name" value="FUMRATELYASE"/>
</dbReference>
<dbReference type="GO" id="GO:0005829">
    <property type="term" value="C:cytosol"/>
    <property type="evidence" value="ECO:0007669"/>
    <property type="project" value="TreeGrafter"/>
</dbReference>
<evidence type="ECO:0000256" key="2">
    <source>
        <dbReference type="ARBA" id="ARBA00004734"/>
    </source>
</evidence>
<dbReference type="InterPro" id="IPR008948">
    <property type="entry name" value="L-Aspartase-like"/>
</dbReference>
<organism evidence="14 15">
    <name type="scientific">Cuniculiplasma divulgatum</name>
    <dbReference type="NCBI Taxonomy" id="1673428"/>
    <lineage>
        <taxon>Archaea</taxon>
        <taxon>Methanobacteriati</taxon>
        <taxon>Thermoplasmatota</taxon>
        <taxon>Thermoplasmata</taxon>
        <taxon>Thermoplasmatales</taxon>
        <taxon>Cuniculiplasmataceae</taxon>
        <taxon>Cuniculiplasma</taxon>
    </lineage>
</organism>
<dbReference type="InterPro" id="IPR000362">
    <property type="entry name" value="Fumarate_lyase_fam"/>
</dbReference>
<protein>
    <recommendedName>
        <fullName evidence="6 12">Adenylosuccinate lyase</fullName>
        <ecNumber evidence="5 12">4.3.2.2</ecNumber>
    </recommendedName>
</protein>
<comment type="catalytic activity">
    <reaction evidence="11">
        <text>N(6)-(1,2-dicarboxyethyl)-AMP = fumarate + AMP</text>
        <dbReference type="Rhea" id="RHEA:16853"/>
        <dbReference type="ChEBI" id="CHEBI:29806"/>
        <dbReference type="ChEBI" id="CHEBI:57567"/>
        <dbReference type="ChEBI" id="CHEBI:456215"/>
        <dbReference type="EC" id="4.3.2.2"/>
    </reaction>
    <physiologicalReaction direction="left-to-right" evidence="11">
        <dbReference type="Rhea" id="RHEA:16854"/>
    </physiologicalReaction>
</comment>
<dbReference type="GO" id="GO:0044208">
    <property type="term" value="P:'de novo' AMP biosynthetic process"/>
    <property type="evidence" value="ECO:0007669"/>
    <property type="project" value="UniProtKB-UniPathway"/>
</dbReference>
<dbReference type="RefSeq" id="WP_148689702.1">
    <property type="nucleotide sequence ID" value="NZ_LT671858.1"/>
</dbReference>
<feature type="domain" description="Adenylosuccinate lyase C-terminal" evidence="13">
    <location>
        <begin position="359"/>
        <end position="438"/>
    </location>
</feature>
<comment type="function">
    <text evidence="10">Catalyzes two reactions in de novo purine nucleotide biosynthesis. Catalyzes the breakdown of 5-aminoimidazole- (N-succinylocarboxamide) ribotide (SAICAR or 2-[5-amino-1-(5-phospho-beta-D-ribosyl)imidazole-4-carboxamido]succinate) to 5-aminoimidazole-4-carboxamide ribotide (AICAR or 5-amino-1-(5-phospho-beta-D-ribosyl)imidazole-4-carboxamide) and fumarate, and of adenylosuccinate (ADS or N(6)-(1,2-dicarboxyethyl)-AMP) to adenosine monophosphate (AMP) and fumarate.</text>
</comment>
<evidence type="ECO:0000313" key="14">
    <source>
        <dbReference type="EMBL" id="SIM58003.1"/>
    </source>
</evidence>
<dbReference type="Gene3D" id="1.10.40.30">
    <property type="entry name" value="Fumarase/aspartase (C-terminal domain)"/>
    <property type="match status" value="1"/>
</dbReference>
<dbReference type="PRINTS" id="PR00145">
    <property type="entry name" value="ARGSUCLYASE"/>
</dbReference>
<dbReference type="NCBIfam" id="TIGR00928">
    <property type="entry name" value="purB"/>
    <property type="match status" value="1"/>
</dbReference>
<evidence type="ECO:0000256" key="3">
    <source>
        <dbReference type="ARBA" id="ARBA00008273"/>
    </source>
</evidence>
<evidence type="ECO:0000259" key="13">
    <source>
        <dbReference type="SMART" id="SM00998"/>
    </source>
</evidence>
<dbReference type="EMBL" id="LT671858">
    <property type="protein sequence ID" value="SIM58003.1"/>
    <property type="molecule type" value="Genomic_DNA"/>
</dbReference>
<evidence type="ECO:0000313" key="15">
    <source>
        <dbReference type="Proteomes" id="UP000195607"/>
    </source>
</evidence>
<dbReference type="CDD" id="cd01360">
    <property type="entry name" value="Adenylsuccinate_lyase_1"/>
    <property type="match status" value="1"/>
</dbReference>
<dbReference type="Proteomes" id="UP000195607">
    <property type="component" value="Chromosome I"/>
</dbReference>
<evidence type="ECO:0000256" key="8">
    <source>
        <dbReference type="ARBA" id="ARBA00023239"/>
    </source>
</evidence>
<dbReference type="Pfam" id="PF00206">
    <property type="entry name" value="Lyase_1"/>
    <property type="match status" value="1"/>
</dbReference>
<dbReference type="GO" id="GO:0006189">
    <property type="term" value="P:'de novo' IMP biosynthetic process"/>
    <property type="evidence" value="ECO:0007669"/>
    <property type="project" value="UniProtKB-UniPathway"/>
</dbReference>
<dbReference type="UniPathway" id="UPA00074">
    <property type="reaction ID" value="UER00132"/>
</dbReference>
<dbReference type="UniPathway" id="UPA00075">
    <property type="reaction ID" value="UER00336"/>
</dbReference>
<comment type="pathway">
    <text evidence="2">Purine metabolism; AMP biosynthesis via de novo pathway; AMP from IMP: step 2/2.</text>
</comment>
<dbReference type="InterPro" id="IPR019468">
    <property type="entry name" value="AdenyloSucc_lyase_C"/>
</dbReference>
<dbReference type="SUPFAM" id="SSF48557">
    <property type="entry name" value="L-aspartase-like"/>
    <property type="match status" value="1"/>
</dbReference>
<evidence type="ECO:0000256" key="5">
    <source>
        <dbReference type="ARBA" id="ARBA00012339"/>
    </source>
</evidence>
<evidence type="ECO:0000256" key="4">
    <source>
        <dbReference type="ARBA" id="ARBA00011668"/>
    </source>
</evidence>
<comment type="catalytic activity">
    <reaction evidence="9">
        <text>(2S)-2-[5-amino-1-(5-phospho-beta-D-ribosyl)imidazole-4-carboxamido]succinate = 5-amino-1-(5-phospho-beta-D-ribosyl)imidazole-4-carboxamide + fumarate</text>
        <dbReference type="Rhea" id="RHEA:23920"/>
        <dbReference type="ChEBI" id="CHEBI:29806"/>
        <dbReference type="ChEBI" id="CHEBI:58443"/>
        <dbReference type="ChEBI" id="CHEBI:58475"/>
        <dbReference type="EC" id="4.3.2.2"/>
    </reaction>
    <physiologicalReaction direction="left-to-right" evidence="9">
        <dbReference type="Rhea" id="RHEA:23921"/>
    </physiologicalReaction>
</comment>
<accession>A0A1N5UB96</accession>
<dbReference type="FunFam" id="1.20.200.10:FF:000008">
    <property type="entry name" value="Adenylosuccinate lyase"/>
    <property type="match status" value="1"/>
</dbReference>
<dbReference type="GO" id="GO:0070626">
    <property type="term" value="F:(S)-2-(5-amino-1-(5-phospho-D-ribosyl)imidazole-4-carboxamido) succinate lyase (fumarate-forming) activity"/>
    <property type="evidence" value="ECO:0007669"/>
    <property type="project" value="TreeGrafter"/>
</dbReference>
<dbReference type="Gene3D" id="1.10.275.10">
    <property type="entry name" value="Fumarase/aspartase (N-terminal domain)"/>
    <property type="match status" value="1"/>
</dbReference>
<gene>
    <name evidence="14" type="ORF">CSP5_0882</name>
</gene>
<dbReference type="Gene3D" id="1.20.200.10">
    <property type="entry name" value="Fumarase/aspartase (Central domain)"/>
    <property type="match status" value="1"/>
</dbReference>
<evidence type="ECO:0000256" key="12">
    <source>
        <dbReference type="NCBIfam" id="TIGR00928"/>
    </source>
</evidence>
<sequence length="449" mass="51151">MTISPIEERYGRPAVKSIFEQSYRLKCMLKVEIAVAEAQMKNHVIPEANLEPLKMVLKSGIDEPRMREIEKETKHDIMAFIRTVEEQSNHAFKFLHFGLTSNDVIDTAMALQLKEFYTFLMEDLKDIQESLMEKVSKFKKTAMLGRTHGQHASPITFGLKMATYLSEFNRHTERLMEVKGRILTGKAMGPVGTGASMGREAMNVNKDAMRSLGLNYELATGQLVDRDRYVEFIEILGNIAMTCEKIGTEIRNLQRPEIFEVMEYFESANQVGSSSMPSKRNPIESENVCSLSRIIRSFAVPEIEGAITWHERDLTNSALERFTMPYTCILTDFILNKLSKIIKNLYVNEKNMRNNLLASPLCISENLTTQLTLKGIGRTESHELVREVSMKYFESSENLQEILMKSEFGSLFSKSELEKMSNPLEFTGSSEEICDLVLDQTKKLIGGIR</sequence>
<dbReference type="Pfam" id="PF10397">
    <property type="entry name" value="ADSL_C"/>
    <property type="match status" value="1"/>
</dbReference>
<dbReference type="PANTHER" id="PTHR43172:SF1">
    <property type="entry name" value="ADENYLOSUCCINATE LYASE"/>
    <property type="match status" value="1"/>
</dbReference>
<dbReference type="InterPro" id="IPR004769">
    <property type="entry name" value="Pur_lyase"/>
</dbReference>